<dbReference type="InterPro" id="IPR045006">
    <property type="entry name" value="CHLI-like"/>
</dbReference>
<dbReference type="PANTHER" id="PTHR32039:SF7">
    <property type="entry name" value="COMPETENCE PROTEIN COMM"/>
    <property type="match status" value="1"/>
</dbReference>
<dbReference type="Pfam" id="PF13335">
    <property type="entry name" value="Mg_chelatase_C"/>
    <property type="match status" value="1"/>
</dbReference>
<evidence type="ECO:0000313" key="5">
    <source>
        <dbReference type="EMBL" id="MBK6089962.1"/>
    </source>
</evidence>
<dbReference type="InterPro" id="IPR004482">
    <property type="entry name" value="Mg_chelat-rel"/>
</dbReference>
<dbReference type="Pfam" id="PF01078">
    <property type="entry name" value="Mg_chelatase"/>
    <property type="match status" value="1"/>
</dbReference>
<dbReference type="SUPFAM" id="SSF54211">
    <property type="entry name" value="Ribosomal protein S5 domain 2-like"/>
    <property type="match status" value="1"/>
</dbReference>
<evidence type="ECO:0000256" key="3">
    <source>
        <dbReference type="ARBA" id="ARBA00022840"/>
    </source>
</evidence>
<comment type="similarity">
    <text evidence="1">Belongs to the Mg-chelatase subunits D/I family. ComM subfamily.</text>
</comment>
<keyword evidence="2" id="KW-0547">Nucleotide-binding</keyword>
<dbReference type="SUPFAM" id="SSF52540">
    <property type="entry name" value="P-loop containing nucleoside triphosphate hydrolases"/>
    <property type="match status" value="1"/>
</dbReference>
<reference evidence="5" key="1">
    <citation type="submission" date="2021-01" db="EMBL/GenBank/DDBJ databases">
        <title>Genome public.</title>
        <authorList>
            <person name="Liu C."/>
            <person name="Sun Q."/>
        </authorList>
    </citation>
    <scope>NUCLEOTIDE SEQUENCE</scope>
    <source>
        <strain evidence="5">M6</strain>
    </source>
</reference>
<keyword evidence="3" id="KW-0067">ATP-binding</keyword>
<name>A0A934WU25_9FIRM</name>
<sequence>MVVKCNSLGLFGMNTYAIEIEADLSRGMAAFDIVGLPDTAVKESRDRVRSAMKNCGFEFPNSRLILNLAPADIKKEGPLYDLPILITVLKATRQINANTDDSAFIGELSLSGELRGVNGVLPMAIAARELGLKKLYVPAVNANEGAVVDGLEVYPVTHIFELIDHLAGRRQIEPAVFQSSDQLPDSTLDFSQVKGQAEAKRALEIAAAGGHNVLLIGSPGAGKSMLAKRMVTILPEMTFEETIETTKIHSIAGTLPKGSGLITMRPFRSPHHTVTRVGMTGGGTTPKPGEISLAHNGVLFLDELPEFQRTALEVLRQPLEDGVVSISRAHGTYTYPSEFMLIAAMNPCPCGYYNHPKKHCSCSDAAVHKYLNRVSGPLLDRIDIHIEVPPVEYDDLTAKGGEEPSASIRKRVNAARAIQTERFRQSKTKCNAHIEAAMFEDVCQIDDKADRMLKAAFDKLGMTARAYDRIMKVARTIADLDQSEVIRAPHISEAIQYRSLDRKYWHE</sequence>
<dbReference type="PRINTS" id="PR01657">
    <property type="entry name" value="MCMFAMILY"/>
</dbReference>
<dbReference type="InterPro" id="IPR020568">
    <property type="entry name" value="Ribosomal_Su5_D2-typ_SF"/>
</dbReference>
<feature type="domain" description="AAA+ ATPase" evidence="4">
    <location>
        <begin position="209"/>
        <end position="392"/>
    </location>
</feature>
<dbReference type="InterPro" id="IPR001208">
    <property type="entry name" value="MCM_dom"/>
</dbReference>
<dbReference type="RefSeq" id="WP_201428652.1">
    <property type="nucleotide sequence ID" value="NZ_JAEQMG010000163.1"/>
</dbReference>
<dbReference type="Gene3D" id="3.40.50.300">
    <property type="entry name" value="P-loop containing nucleotide triphosphate hydrolases"/>
    <property type="match status" value="1"/>
</dbReference>
<proteinExistence type="inferred from homology"/>
<organism evidence="5 6">
    <name type="scientific">Ruminococcus difficilis</name>
    <dbReference type="NCBI Taxonomy" id="2763069"/>
    <lineage>
        <taxon>Bacteria</taxon>
        <taxon>Bacillati</taxon>
        <taxon>Bacillota</taxon>
        <taxon>Clostridia</taxon>
        <taxon>Eubacteriales</taxon>
        <taxon>Oscillospiraceae</taxon>
        <taxon>Ruminococcus</taxon>
    </lineage>
</organism>
<dbReference type="InterPro" id="IPR027417">
    <property type="entry name" value="P-loop_NTPase"/>
</dbReference>
<dbReference type="Gene3D" id="3.30.230.10">
    <property type="match status" value="1"/>
</dbReference>
<dbReference type="GO" id="GO:0005524">
    <property type="term" value="F:ATP binding"/>
    <property type="evidence" value="ECO:0007669"/>
    <property type="project" value="UniProtKB-KW"/>
</dbReference>
<dbReference type="Proteomes" id="UP000633365">
    <property type="component" value="Unassembled WGS sequence"/>
</dbReference>
<dbReference type="InterPro" id="IPR014721">
    <property type="entry name" value="Ribsml_uS5_D2-typ_fold_subgr"/>
</dbReference>
<dbReference type="InterPro" id="IPR000523">
    <property type="entry name" value="Mg_chelatse_chII-like_cat_dom"/>
</dbReference>
<evidence type="ECO:0000256" key="2">
    <source>
        <dbReference type="ARBA" id="ARBA00022741"/>
    </source>
</evidence>
<dbReference type="InterPro" id="IPR003593">
    <property type="entry name" value="AAA+_ATPase"/>
</dbReference>
<gene>
    <name evidence="5" type="ORF">JKK62_15155</name>
</gene>
<dbReference type="PANTHER" id="PTHR32039">
    <property type="entry name" value="MAGNESIUM-CHELATASE SUBUNIT CHLI"/>
    <property type="match status" value="1"/>
</dbReference>
<dbReference type="NCBIfam" id="TIGR00368">
    <property type="entry name" value="YifB family Mg chelatase-like AAA ATPase"/>
    <property type="match status" value="1"/>
</dbReference>
<evidence type="ECO:0000259" key="4">
    <source>
        <dbReference type="SMART" id="SM00382"/>
    </source>
</evidence>
<evidence type="ECO:0000256" key="1">
    <source>
        <dbReference type="ARBA" id="ARBA00006354"/>
    </source>
</evidence>
<protein>
    <submittedName>
        <fullName evidence="5">YifB family Mg chelatase-like AAA ATPase</fullName>
    </submittedName>
</protein>
<dbReference type="AlphaFoldDB" id="A0A934WU25"/>
<keyword evidence="6" id="KW-1185">Reference proteome</keyword>
<comment type="caution">
    <text evidence="5">The sequence shown here is derived from an EMBL/GenBank/DDBJ whole genome shotgun (WGS) entry which is preliminary data.</text>
</comment>
<evidence type="ECO:0000313" key="6">
    <source>
        <dbReference type="Proteomes" id="UP000633365"/>
    </source>
</evidence>
<dbReference type="Pfam" id="PF13541">
    <property type="entry name" value="ChlI"/>
    <property type="match status" value="1"/>
</dbReference>
<dbReference type="EMBL" id="JAEQMG010000163">
    <property type="protein sequence ID" value="MBK6089962.1"/>
    <property type="molecule type" value="Genomic_DNA"/>
</dbReference>
<accession>A0A934WU25</accession>
<dbReference type="SMART" id="SM00382">
    <property type="entry name" value="AAA"/>
    <property type="match status" value="1"/>
</dbReference>
<dbReference type="GO" id="GO:0003677">
    <property type="term" value="F:DNA binding"/>
    <property type="evidence" value="ECO:0007669"/>
    <property type="project" value="InterPro"/>
</dbReference>
<dbReference type="InterPro" id="IPR025158">
    <property type="entry name" value="Mg_chelat-rel_C"/>
</dbReference>